<accession>A0ACC1KD49</accession>
<name>A0ACC1KD49_9FUNG</name>
<dbReference type="Proteomes" id="UP001140066">
    <property type="component" value="Unassembled WGS sequence"/>
</dbReference>
<sequence length="577" mass="65344">MSDFSEQPKTPTKQIGQNYVGGMATSQGRTQSGGGAFANSKQTPSGNRTKEKVPPPDEKKLDRRREWLYNELKDCGEPMKFPQLLGNLGLPPVNDPFKEDAPKLFQSLAECAPYLNKTKMAQTRREGSTKLQPSGLFKGSSFFGAEKEKAVTSYFQRLVALMHDEATKHNEHFQKVTDSKNPVPEFIYKVAEHQTKAVPGSSHKMDMVLFYPDQDDIDNVHIIVEAKLANVGDPMDEKTFAQIADYQYCIWKKQHTRAFVPVFLIHGSQLDLVVFARSHWYRVRLGPLCHGRQIIDTQDVKDVRLTMARLYYLITLPSERFGHICDVSQGQQHLRFVKTSGVDSVLAAVESHVMATVDLSDLGDLLKIGGYVERFVHPRGRLAHIFRTTFQKQKAILKLSWTPVDRMPEGAVYELLENANVKGMPRVFACGLVRTNLFGYRLEYLVLEDCGSTIQEYLLATYKGELGSGELYNIIRDVVWQTLRCLARARVKANVLHRDISAGNIMIDSDGVVRIIDWGYAKVIDDASFDINERATRDRRALLDATATRWRYDDHEVLQNEDAHDPLTGTPLYMSIP</sequence>
<comment type="caution">
    <text evidence="1">The sequence shown here is derived from an EMBL/GenBank/DDBJ whole genome shotgun (WGS) entry which is preliminary data.</text>
</comment>
<evidence type="ECO:0000313" key="1">
    <source>
        <dbReference type="EMBL" id="KAJ2785664.1"/>
    </source>
</evidence>
<reference evidence="1" key="1">
    <citation type="submission" date="2022-07" db="EMBL/GenBank/DDBJ databases">
        <title>Phylogenomic reconstructions and comparative analyses of Kickxellomycotina fungi.</title>
        <authorList>
            <person name="Reynolds N.K."/>
            <person name="Stajich J.E."/>
            <person name="Barry K."/>
            <person name="Grigoriev I.V."/>
            <person name="Crous P."/>
            <person name="Smith M.E."/>
        </authorList>
    </citation>
    <scope>NUCLEOTIDE SEQUENCE</scope>
    <source>
        <strain evidence="1">BCRC 34191</strain>
    </source>
</reference>
<gene>
    <name evidence="1" type="ORF">GGI18_003329</name>
</gene>
<dbReference type="EMBL" id="JANBUK010001113">
    <property type="protein sequence ID" value="KAJ2785664.1"/>
    <property type="molecule type" value="Genomic_DNA"/>
</dbReference>
<evidence type="ECO:0000313" key="2">
    <source>
        <dbReference type="Proteomes" id="UP001140066"/>
    </source>
</evidence>
<protein>
    <submittedName>
        <fullName evidence="1">Uncharacterized protein</fullName>
    </submittedName>
</protein>
<feature type="non-terminal residue" evidence="1">
    <location>
        <position position="577"/>
    </location>
</feature>
<proteinExistence type="predicted"/>
<keyword evidence="2" id="KW-1185">Reference proteome</keyword>
<organism evidence="1 2">
    <name type="scientific">Coemansia linderi</name>
    <dbReference type="NCBI Taxonomy" id="2663919"/>
    <lineage>
        <taxon>Eukaryota</taxon>
        <taxon>Fungi</taxon>
        <taxon>Fungi incertae sedis</taxon>
        <taxon>Zoopagomycota</taxon>
        <taxon>Kickxellomycotina</taxon>
        <taxon>Kickxellomycetes</taxon>
        <taxon>Kickxellales</taxon>
        <taxon>Kickxellaceae</taxon>
        <taxon>Coemansia</taxon>
    </lineage>
</organism>